<dbReference type="GO" id="GO:0005615">
    <property type="term" value="C:extracellular space"/>
    <property type="evidence" value="ECO:0007669"/>
    <property type="project" value="TreeGrafter"/>
</dbReference>
<dbReference type="SMART" id="SM00131">
    <property type="entry name" value="KU"/>
    <property type="match status" value="1"/>
</dbReference>
<evidence type="ECO:0000256" key="1">
    <source>
        <dbReference type="ARBA" id="ARBA00004613"/>
    </source>
</evidence>
<keyword evidence="7" id="KW-1203">Blood coagulation cascade inhibiting toxin</keyword>
<keyword evidence="6" id="KW-1199">Hemostasis impairing toxin</keyword>
<dbReference type="InterPro" id="IPR050098">
    <property type="entry name" value="TFPI/VKTCI-like"/>
</dbReference>
<comment type="subcellular location">
    <subcellularLocation>
        <location evidence="1">Secreted</location>
    </subcellularLocation>
</comment>
<accession>A0AAN8GA03</accession>
<evidence type="ECO:0000256" key="2">
    <source>
        <dbReference type="ARBA" id="ARBA00022525"/>
    </source>
</evidence>
<evidence type="ECO:0000256" key="3">
    <source>
        <dbReference type="ARBA" id="ARBA00022690"/>
    </source>
</evidence>
<keyword evidence="5" id="KW-1015">Disulfide bond</keyword>
<evidence type="ECO:0000256" key="4">
    <source>
        <dbReference type="ARBA" id="ARBA00022900"/>
    </source>
</evidence>
<keyword evidence="3" id="KW-0646">Protease inhibitor</keyword>
<sequence>NHPKIDSNSITFQSFQHNSTRKADLEMHPSPSASGYPVFHQFSGTTILLEGDVSYSTGLVVVETATISKHSKAVSQPVKGISVDPCTLDKESGVGSAQLVRFYFNKQLRLCEEFVYFGAGGNRNNFVTVEECQTQCPGGDVCMQDVNVGERGGLLDY</sequence>
<dbReference type="PANTHER" id="PTHR10083:SF376">
    <property type="entry name" value="SERINE PEPTIDASE INHIBITOR, KUNITZ TYPE, 3"/>
    <property type="match status" value="1"/>
</dbReference>
<evidence type="ECO:0000259" key="8">
    <source>
        <dbReference type="PROSITE" id="PS50279"/>
    </source>
</evidence>
<keyword evidence="10" id="KW-1185">Reference proteome</keyword>
<evidence type="ECO:0000256" key="7">
    <source>
        <dbReference type="ARBA" id="ARBA00034146"/>
    </source>
</evidence>
<gene>
    <name evidence="9" type="ORF">GCK32_009432</name>
</gene>
<proteinExistence type="predicted"/>
<keyword evidence="2" id="KW-0964">Secreted</keyword>
<keyword evidence="6" id="KW-0800">Toxin</keyword>
<reference evidence="9 10" key="1">
    <citation type="submission" date="2019-10" db="EMBL/GenBank/DDBJ databases">
        <title>Assembly and Annotation for the nematode Trichostrongylus colubriformis.</title>
        <authorList>
            <person name="Martin J."/>
        </authorList>
    </citation>
    <scope>NUCLEOTIDE SEQUENCE [LARGE SCALE GENOMIC DNA]</scope>
    <source>
        <strain evidence="9">G859</strain>
        <tissue evidence="9">Whole worm</tissue>
    </source>
</reference>
<dbReference type="InterPro" id="IPR002223">
    <property type="entry name" value="Kunitz_BPTI"/>
</dbReference>
<feature type="non-terminal residue" evidence="9">
    <location>
        <position position="1"/>
    </location>
</feature>
<name>A0AAN8GA03_TRICO</name>
<dbReference type="AlphaFoldDB" id="A0AAN8GA03"/>
<protein>
    <recommendedName>
        <fullName evidence="8">BPTI/Kunitz inhibitor domain-containing protein</fullName>
    </recommendedName>
</protein>
<dbReference type="Proteomes" id="UP001331761">
    <property type="component" value="Unassembled WGS sequence"/>
</dbReference>
<organism evidence="9 10">
    <name type="scientific">Trichostrongylus colubriformis</name>
    <name type="common">Black scour worm</name>
    <dbReference type="NCBI Taxonomy" id="6319"/>
    <lineage>
        <taxon>Eukaryota</taxon>
        <taxon>Metazoa</taxon>
        <taxon>Ecdysozoa</taxon>
        <taxon>Nematoda</taxon>
        <taxon>Chromadorea</taxon>
        <taxon>Rhabditida</taxon>
        <taxon>Rhabditina</taxon>
        <taxon>Rhabditomorpha</taxon>
        <taxon>Strongyloidea</taxon>
        <taxon>Trichostrongylidae</taxon>
        <taxon>Trichostrongylus</taxon>
    </lineage>
</organism>
<evidence type="ECO:0000313" key="9">
    <source>
        <dbReference type="EMBL" id="KAK5980108.1"/>
    </source>
</evidence>
<dbReference type="PROSITE" id="PS50279">
    <property type="entry name" value="BPTI_KUNITZ_2"/>
    <property type="match status" value="1"/>
</dbReference>
<dbReference type="Pfam" id="PF00014">
    <property type="entry name" value="Kunitz_BPTI"/>
    <property type="match status" value="1"/>
</dbReference>
<dbReference type="Gene3D" id="4.10.410.10">
    <property type="entry name" value="Pancreatic trypsin inhibitor Kunitz domain"/>
    <property type="match status" value="1"/>
</dbReference>
<dbReference type="InterPro" id="IPR036880">
    <property type="entry name" value="Kunitz_BPTI_sf"/>
</dbReference>
<evidence type="ECO:0000313" key="10">
    <source>
        <dbReference type="Proteomes" id="UP001331761"/>
    </source>
</evidence>
<dbReference type="SUPFAM" id="SSF57362">
    <property type="entry name" value="BPTI-like"/>
    <property type="match status" value="1"/>
</dbReference>
<dbReference type="GO" id="GO:0004867">
    <property type="term" value="F:serine-type endopeptidase inhibitor activity"/>
    <property type="evidence" value="ECO:0007669"/>
    <property type="project" value="UniProtKB-KW"/>
</dbReference>
<dbReference type="CDD" id="cd22593">
    <property type="entry name" value="Kunitz_conkunitzin"/>
    <property type="match status" value="1"/>
</dbReference>
<keyword evidence="4" id="KW-0722">Serine protease inhibitor</keyword>
<dbReference type="EMBL" id="WIXE01007830">
    <property type="protein sequence ID" value="KAK5980108.1"/>
    <property type="molecule type" value="Genomic_DNA"/>
</dbReference>
<dbReference type="PANTHER" id="PTHR10083">
    <property type="entry name" value="KUNITZ-TYPE PROTEASE INHIBITOR-RELATED"/>
    <property type="match status" value="1"/>
</dbReference>
<comment type="caution">
    <text evidence="9">The sequence shown here is derived from an EMBL/GenBank/DDBJ whole genome shotgun (WGS) entry which is preliminary data.</text>
</comment>
<evidence type="ECO:0000256" key="5">
    <source>
        <dbReference type="ARBA" id="ARBA00023157"/>
    </source>
</evidence>
<feature type="domain" description="BPTI/Kunitz inhibitor" evidence="8">
    <location>
        <begin position="86"/>
        <end position="136"/>
    </location>
</feature>
<evidence type="ECO:0000256" key="6">
    <source>
        <dbReference type="ARBA" id="ARBA00023240"/>
    </source>
</evidence>